<evidence type="ECO:0000313" key="11">
    <source>
        <dbReference type="Proteomes" id="UP001491310"/>
    </source>
</evidence>
<evidence type="ECO:0000256" key="3">
    <source>
        <dbReference type="ARBA" id="ARBA00004647"/>
    </source>
</evidence>
<dbReference type="EMBL" id="JALJOT010000007">
    <property type="protein sequence ID" value="KAK9909248.1"/>
    <property type="molecule type" value="Genomic_DNA"/>
</dbReference>
<name>A0ABR2YQP3_9CHLO</name>
<comment type="caution">
    <text evidence="10">The sequence shown here is derived from an EMBL/GenBank/DDBJ whole genome shotgun (WGS) entry which is preliminary data.</text>
</comment>
<keyword evidence="11" id="KW-1185">Reference proteome</keyword>
<evidence type="ECO:0000256" key="6">
    <source>
        <dbReference type="ARBA" id="ARBA00023054"/>
    </source>
</evidence>
<evidence type="ECO:0000256" key="8">
    <source>
        <dbReference type="ARBA" id="ARBA00046235"/>
    </source>
</evidence>
<accession>A0ABR2YQP3</accession>
<evidence type="ECO:0000259" key="9">
    <source>
        <dbReference type="Pfam" id="PF15007"/>
    </source>
</evidence>
<organism evidence="10 11">
    <name type="scientific">Coccomyxa subellipsoidea</name>
    <dbReference type="NCBI Taxonomy" id="248742"/>
    <lineage>
        <taxon>Eukaryota</taxon>
        <taxon>Viridiplantae</taxon>
        <taxon>Chlorophyta</taxon>
        <taxon>core chlorophytes</taxon>
        <taxon>Trebouxiophyceae</taxon>
        <taxon>Trebouxiophyceae incertae sedis</taxon>
        <taxon>Coccomyxaceae</taxon>
        <taxon>Coccomyxa</taxon>
    </lineage>
</organism>
<evidence type="ECO:0000256" key="4">
    <source>
        <dbReference type="ARBA" id="ARBA00014053"/>
    </source>
</evidence>
<comment type="function">
    <text evidence="8">Centriole-enriched microtubule-binding protein involved in centriole biogenesis. In collaboration with CEP295 and POC1B, is required for the centriole-to-centrosome conversion by ensuring the formation of bona fide centriole wall. Functions as a linker component that maintains centrosome cohesion. Associates with CROCC and regulates its stability and localization to the centrosome.</text>
</comment>
<comment type="subcellular location">
    <subcellularLocation>
        <location evidence="1">Cytoplasm</location>
        <location evidence="1">Cytoskeleton</location>
        <location evidence="1">Microtubule organizing center</location>
        <location evidence="1">Centrosome</location>
        <location evidence="1">Centriole</location>
    </subcellularLocation>
    <subcellularLocation>
        <location evidence="3">Cytoplasm</location>
        <location evidence="3">Cytoskeleton</location>
        <location evidence="3">Spindle pole</location>
    </subcellularLocation>
    <subcellularLocation>
        <location evidence="2">Midbody</location>
    </subcellularLocation>
</comment>
<dbReference type="Proteomes" id="UP001491310">
    <property type="component" value="Unassembled WGS sequence"/>
</dbReference>
<dbReference type="PANTHER" id="PTHR31477">
    <property type="entry name" value="CENTROSOMAL PROTEIN OF 44 KDA"/>
    <property type="match status" value="1"/>
</dbReference>
<evidence type="ECO:0000256" key="5">
    <source>
        <dbReference type="ARBA" id="ARBA00022490"/>
    </source>
</evidence>
<sequence>MQRTGDLEGNLSRLKLNLRSICFPGHFNDAGIRLGLPTSILPILNFVLTKASRIVASEISVHGFELTGKTDARFVQTAFKLFREHFHLRSGLTIAQFLQEGYAERKICLLLSVIERCKACHAEGRRKV</sequence>
<keyword evidence="6" id="KW-0175">Coiled coil</keyword>
<keyword evidence="5" id="KW-0963">Cytoplasm</keyword>
<dbReference type="InterPro" id="IPR029157">
    <property type="entry name" value="CEP44_CC"/>
</dbReference>
<evidence type="ECO:0000256" key="2">
    <source>
        <dbReference type="ARBA" id="ARBA00004214"/>
    </source>
</evidence>
<keyword evidence="7" id="KW-0206">Cytoskeleton</keyword>
<dbReference type="InterPro" id="IPR033603">
    <property type="entry name" value="CEP44"/>
</dbReference>
<evidence type="ECO:0000256" key="1">
    <source>
        <dbReference type="ARBA" id="ARBA00004114"/>
    </source>
</evidence>
<dbReference type="Pfam" id="PF15007">
    <property type="entry name" value="CEP44"/>
    <property type="match status" value="1"/>
</dbReference>
<protein>
    <recommendedName>
        <fullName evidence="4">Centrosomal protein of 44 kDa</fullName>
    </recommendedName>
</protein>
<gene>
    <name evidence="10" type="ORF">WJX75_009461</name>
</gene>
<reference evidence="10 11" key="1">
    <citation type="journal article" date="2024" name="Nat. Commun.">
        <title>Phylogenomics reveals the evolutionary origins of lichenization in chlorophyte algae.</title>
        <authorList>
            <person name="Puginier C."/>
            <person name="Libourel C."/>
            <person name="Otte J."/>
            <person name="Skaloud P."/>
            <person name="Haon M."/>
            <person name="Grisel S."/>
            <person name="Petersen M."/>
            <person name="Berrin J.G."/>
            <person name="Delaux P.M."/>
            <person name="Dal Grande F."/>
            <person name="Keller J."/>
        </authorList>
    </citation>
    <scope>NUCLEOTIDE SEQUENCE [LARGE SCALE GENOMIC DNA]</scope>
    <source>
        <strain evidence="10 11">SAG 216-7</strain>
    </source>
</reference>
<proteinExistence type="predicted"/>
<feature type="domain" description="Centrosomal CEP44" evidence="9">
    <location>
        <begin position="6"/>
        <end position="126"/>
    </location>
</feature>
<evidence type="ECO:0000313" key="10">
    <source>
        <dbReference type="EMBL" id="KAK9909248.1"/>
    </source>
</evidence>
<evidence type="ECO:0000256" key="7">
    <source>
        <dbReference type="ARBA" id="ARBA00023212"/>
    </source>
</evidence>
<dbReference type="PANTHER" id="PTHR31477:SF1">
    <property type="entry name" value="CENTROSOMAL PROTEIN OF 44 KDA"/>
    <property type="match status" value="1"/>
</dbReference>